<dbReference type="EMBL" id="CP027669">
    <property type="protein sequence ID" value="AVO42414.1"/>
    <property type="molecule type" value="Genomic_DNA"/>
</dbReference>
<dbReference type="AlphaFoldDB" id="A0A2S0N2N6"/>
<dbReference type="InterPro" id="IPR017224">
    <property type="entry name" value="Opine_Oxase_asu/HCN_bsu"/>
</dbReference>
<dbReference type="PRINTS" id="PR00368">
    <property type="entry name" value="FADPNR"/>
</dbReference>
<dbReference type="PANTHER" id="PTHR42949">
    <property type="entry name" value="ANAEROBIC GLYCEROL-3-PHOSPHATE DEHYDROGENASE SUBUNIT B"/>
    <property type="match status" value="1"/>
</dbReference>
<keyword evidence="4" id="KW-1185">Reference proteome</keyword>
<gene>
    <name evidence="3" type="ORF">C6571_14960</name>
</gene>
<accession>A0A2S0N2N6</accession>
<reference evidence="3 4" key="1">
    <citation type="submission" date="2018-03" db="EMBL/GenBank/DDBJ databases">
        <title>Genome sequencing of Simplicispira sp.</title>
        <authorList>
            <person name="Kim S.-J."/>
            <person name="Heo J."/>
            <person name="Kwon S.-W."/>
        </authorList>
    </citation>
    <scope>NUCLEOTIDE SEQUENCE [LARGE SCALE GENOMIC DNA]</scope>
    <source>
        <strain evidence="3 4">SC1-8</strain>
    </source>
</reference>
<dbReference type="PIRSF" id="PIRSF037495">
    <property type="entry name" value="Opine_OX_OoxA/HcnB"/>
    <property type="match status" value="1"/>
</dbReference>
<dbReference type="InterPro" id="IPR051691">
    <property type="entry name" value="Metab_Enz_Cyan_OpOx_G3PDH"/>
</dbReference>
<evidence type="ECO:0000259" key="2">
    <source>
        <dbReference type="Pfam" id="PF07992"/>
    </source>
</evidence>
<proteinExistence type="predicted"/>
<dbReference type="KEGG" id="simp:C6571_14960"/>
<evidence type="ECO:0000256" key="1">
    <source>
        <dbReference type="ARBA" id="ARBA00023002"/>
    </source>
</evidence>
<organism evidence="3 4">
    <name type="scientific">Simplicispira suum</name>
    <dbReference type="NCBI Taxonomy" id="2109915"/>
    <lineage>
        <taxon>Bacteria</taxon>
        <taxon>Pseudomonadati</taxon>
        <taxon>Pseudomonadota</taxon>
        <taxon>Betaproteobacteria</taxon>
        <taxon>Burkholderiales</taxon>
        <taxon>Comamonadaceae</taxon>
        <taxon>Simplicispira</taxon>
    </lineage>
</organism>
<dbReference type="InterPro" id="IPR023753">
    <property type="entry name" value="FAD/NAD-binding_dom"/>
</dbReference>
<dbReference type="PANTHER" id="PTHR42949:SF3">
    <property type="entry name" value="ANAEROBIC GLYCEROL-3-PHOSPHATE DEHYDROGENASE SUBUNIT B"/>
    <property type="match status" value="1"/>
</dbReference>
<dbReference type="InterPro" id="IPR041854">
    <property type="entry name" value="BFD-like_2Fe2S-bd_dom_sf"/>
</dbReference>
<evidence type="ECO:0000313" key="3">
    <source>
        <dbReference type="EMBL" id="AVO42414.1"/>
    </source>
</evidence>
<dbReference type="RefSeq" id="WP_106447391.1">
    <property type="nucleotide sequence ID" value="NZ_CP027669.1"/>
</dbReference>
<dbReference type="PRINTS" id="PR00411">
    <property type="entry name" value="PNDRDTASEI"/>
</dbReference>
<dbReference type="Gene3D" id="3.50.50.60">
    <property type="entry name" value="FAD/NAD(P)-binding domain"/>
    <property type="match status" value="2"/>
</dbReference>
<dbReference type="Proteomes" id="UP000239326">
    <property type="component" value="Chromosome"/>
</dbReference>
<dbReference type="SUPFAM" id="SSF51905">
    <property type="entry name" value="FAD/NAD(P)-binding domain"/>
    <property type="match status" value="1"/>
</dbReference>
<name>A0A2S0N2N6_9BURK</name>
<protein>
    <submittedName>
        <fullName evidence="3">Pyridine nucleotide-disulfide oxidoreductase</fullName>
    </submittedName>
</protein>
<sequence>MTTTAPARCDLLIIGAGPAGMAAALAAAESGMRIVVVDDNPAPGGQIWRNGPGVQLPPLARQHREGLARHANIEVLSGTRVVGLGDRANTGDAAALILENATRGWTQHASRLILCTGARELLLPFPGWTLPGVTGAGGLQALIKAGLDVRGQRIVIAGTGPLLLAAASTARKAGAQVLRVAEHTSWGALAAFAAQLVRWPAKAWQAPTLLRPSLRANAHVLEALGNTQVEAVRLQRGSRTEQLECERIACGFGLVPNTHLGQMLGCTLGERHGLQVDAGMRTTVPGIYAAGECTGFGGSERALVQGAMAGHAAAGEADAAQALQNQLARWNAFADALHRHFPLRAETLAALPRPDTFVCRCEDVAHGVLRQRSNWIDAKLHTRCGMGACQGRICGAAAQVLYGWTPQPARHLLSPARIATLADAGGKPSHESATQT</sequence>
<dbReference type="GO" id="GO:0016491">
    <property type="term" value="F:oxidoreductase activity"/>
    <property type="evidence" value="ECO:0007669"/>
    <property type="project" value="UniProtKB-KW"/>
</dbReference>
<dbReference type="OrthoDB" id="9801699at2"/>
<dbReference type="Gene3D" id="1.10.10.1100">
    <property type="entry name" value="BFD-like [2Fe-2S]-binding domain"/>
    <property type="match status" value="1"/>
</dbReference>
<dbReference type="Pfam" id="PF07992">
    <property type="entry name" value="Pyr_redox_2"/>
    <property type="match status" value="1"/>
</dbReference>
<dbReference type="InterPro" id="IPR036188">
    <property type="entry name" value="FAD/NAD-bd_sf"/>
</dbReference>
<keyword evidence="1" id="KW-0560">Oxidoreductase</keyword>
<feature type="domain" description="FAD/NAD(P)-binding" evidence="2">
    <location>
        <begin position="10"/>
        <end position="305"/>
    </location>
</feature>
<evidence type="ECO:0000313" key="4">
    <source>
        <dbReference type="Proteomes" id="UP000239326"/>
    </source>
</evidence>